<protein>
    <recommendedName>
        <fullName evidence="6">RING-type domain-containing protein</fullName>
    </recommendedName>
</protein>
<keyword evidence="1" id="KW-0479">Metal-binding</keyword>
<dbReference type="InterPro" id="IPR047153">
    <property type="entry name" value="TRIM45/56/19-like"/>
</dbReference>
<dbReference type="PROSITE" id="PS00518">
    <property type="entry name" value="ZF_RING_1"/>
    <property type="match status" value="1"/>
</dbReference>
<dbReference type="AlphaFoldDB" id="A0A6J7ZYW1"/>
<gene>
    <name evidence="7" type="ORF">MCOR_2063</name>
</gene>
<dbReference type="InterPro" id="IPR011042">
    <property type="entry name" value="6-blade_b-propeller_TolB-like"/>
</dbReference>
<evidence type="ECO:0000256" key="2">
    <source>
        <dbReference type="ARBA" id="ARBA00022771"/>
    </source>
</evidence>
<dbReference type="InterPro" id="IPR027370">
    <property type="entry name" value="Znf-RING_euk"/>
</dbReference>
<dbReference type="PROSITE" id="PS50089">
    <property type="entry name" value="ZF_RING_2"/>
    <property type="match status" value="1"/>
</dbReference>
<dbReference type="SUPFAM" id="SSF57850">
    <property type="entry name" value="RING/U-box"/>
    <property type="match status" value="1"/>
</dbReference>
<keyword evidence="3" id="KW-0862">Zinc</keyword>
<reference evidence="7 8" key="1">
    <citation type="submission" date="2020-06" db="EMBL/GenBank/DDBJ databases">
        <authorList>
            <person name="Li R."/>
            <person name="Bekaert M."/>
        </authorList>
    </citation>
    <scope>NUCLEOTIDE SEQUENCE [LARGE SCALE GENOMIC DNA]</scope>
    <source>
        <strain evidence="8">wild</strain>
    </source>
</reference>
<dbReference type="SMART" id="SM00184">
    <property type="entry name" value="RING"/>
    <property type="match status" value="1"/>
</dbReference>
<sequence length="612" mass="70003">MAARLVQNIFDDYLSCPICFMKFSEPRKLPCDHTFCTNCIQKHIDNSLRQRSDFLYFNCPLCRTEISQPRRTVDVNCLATYFPLDNLILDLLGTLSIHERQLTSQQGSLEKQSLHNKCKVHLKNDLDVFCLHHLSLICSKCAEIDHSSRKCEILNFEEANKKVKPRVEDLRKQLYKQALKVRTCGQVDEEFHRQRTKALKDVDNLEDILEKFHERCAQQLAIQRRDIEKLNREHIEERKDFYSLAVSLLETENKVENLYETADKKVVLSELSFLTKQVEENDDVLRRLSSTVSNSNVSFTINKELHGFLNSFSVVGFVDESSSSSILDDFKLHPDQPKLPSSLKGILNRRESGHAMGQTGGKLTTKLKFSGKLPQEERCWLIKILALPDSSICVLDKENASLKRFSSKGEYITKLGLVDVPYSMALLKPSNQIVITKPDKEILEFVTTDSNHLSVQKYIHTHKKYFGICQVSAHAMAVSSWSQRCVDIIDEHGLVLTTISEDFEIPDMLCCNGNAEITVIDKGNRLVCFEQTGQMKWVARCDYIMNNLTVLENGQIYICCKDAKKICSVNSNSPEKKTFLAHDIEDRKPLDICNQNSQILIVLENGDIEILV</sequence>
<proteinExistence type="predicted"/>
<dbReference type="SUPFAM" id="SSF57845">
    <property type="entry name" value="B-box zinc-binding domain"/>
    <property type="match status" value="1"/>
</dbReference>
<evidence type="ECO:0000256" key="5">
    <source>
        <dbReference type="SAM" id="Coils"/>
    </source>
</evidence>
<keyword evidence="8" id="KW-1185">Reference proteome</keyword>
<dbReference type="SUPFAM" id="SSF101898">
    <property type="entry name" value="NHL repeat"/>
    <property type="match status" value="1"/>
</dbReference>
<feature type="coiled-coil region" evidence="5">
    <location>
        <begin position="195"/>
        <end position="240"/>
    </location>
</feature>
<dbReference type="InterPro" id="IPR017907">
    <property type="entry name" value="Znf_RING_CS"/>
</dbReference>
<accession>A0A6J7ZYW1</accession>
<feature type="domain" description="RING-type" evidence="6">
    <location>
        <begin position="16"/>
        <end position="63"/>
    </location>
</feature>
<evidence type="ECO:0000313" key="7">
    <source>
        <dbReference type="EMBL" id="CAC5359039.1"/>
    </source>
</evidence>
<evidence type="ECO:0000259" key="6">
    <source>
        <dbReference type="PROSITE" id="PS50089"/>
    </source>
</evidence>
<dbReference type="InterPro" id="IPR001841">
    <property type="entry name" value="Znf_RING"/>
</dbReference>
<keyword evidence="2 4" id="KW-0863">Zinc-finger</keyword>
<dbReference type="Gene3D" id="2.120.10.30">
    <property type="entry name" value="TolB, C-terminal domain"/>
    <property type="match status" value="1"/>
</dbReference>
<evidence type="ECO:0000313" key="8">
    <source>
        <dbReference type="Proteomes" id="UP000507470"/>
    </source>
</evidence>
<organism evidence="7 8">
    <name type="scientific">Mytilus coruscus</name>
    <name type="common">Sea mussel</name>
    <dbReference type="NCBI Taxonomy" id="42192"/>
    <lineage>
        <taxon>Eukaryota</taxon>
        <taxon>Metazoa</taxon>
        <taxon>Spiralia</taxon>
        <taxon>Lophotrochozoa</taxon>
        <taxon>Mollusca</taxon>
        <taxon>Bivalvia</taxon>
        <taxon>Autobranchia</taxon>
        <taxon>Pteriomorphia</taxon>
        <taxon>Mytilida</taxon>
        <taxon>Mytiloidea</taxon>
        <taxon>Mytilidae</taxon>
        <taxon>Mytilinae</taxon>
        <taxon>Mytilus</taxon>
    </lineage>
</organism>
<dbReference type="OrthoDB" id="6045088at2759"/>
<dbReference type="InterPro" id="IPR013083">
    <property type="entry name" value="Znf_RING/FYVE/PHD"/>
</dbReference>
<dbReference type="Proteomes" id="UP000507470">
    <property type="component" value="Unassembled WGS sequence"/>
</dbReference>
<name>A0A6J7ZYW1_MYTCO</name>
<dbReference type="PANTHER" id="PTHR25462">
    <property type="entry name" value="BONUS, ISOFORM C-RELATED"/>
    <property type="match status" value="1"/>
</dbReference>
<dbReference type="Pfam" id="PF13445">
    <property type="entry name" value="zf-RING_UBOX"/>
    <property type="match status" value="1"/>
</dbReference>
<evidence type="ECO:0000256" key="4">
    <source>
        <dbReference type="PROSITE-ProRule" id="PRU00175"/>
    </source>
</evidence>
<dbReference type="GO" id="GO:0008270">
    <property type="term" value="F:zinc ion binding"/>
    <property type="evidence" value="ECO:0007669"/>
    <property type="project" value="UniProtKB-KW"/>
</dbReference>
<keyword evidence="5" id="KW-0175">Coiled coil</keyword>
<dbReference type="EMBL" id="CACVKT020000425">
    <property type="protein sequence ID" value="CAC5359039.1"/>
    <property type="molecule type" value="Genomic_DNA"/>
</dbReference>
<dbReference type="PANTHER" id="PTHR25462:SF296">
    <property type="entry name" value="MEIOTIC P26, ISOFORM F"/>
    <property type="match status" value="1"/>
</dbReference>
<dbReference type="Gene3D" id="3.30.40.10">
    <property type="entry name" value="Zinc/RING finger domain, C3HC4 (zinc finger)"/>
    <property type="match status" value="1"/>
</dbReference>
<evidence type="ECO:0000256" key="1">
    <source>
        <dbReference type="ARBA" id="ARBA00022723"/>
    </source>
</evidence>
<evidence type="ECO:0000256" key="3">
    <source>
        <dbReference type="ARBA" id="ARBA00022833"/>
    </source>
</evidence>